<dbReference type="PANTHER" id="PTHR36395">
    <property type="entry name" value="RING-H2 ZINC FINGER PROTEIN"/>
    <property type="match status" value="1"/>
</dbReference>
<evidence type="ECO:0000313" key="3">
    <source>
        <dbReference type="Proteomes" id="UP001327560"/>
    </source>
</evidence>
<dbReference type="PANTHER" id="PTHR36395:SF1">
    <property type="entry name" value="RING-H2 ZINC FINGER PROTEIN"/>
    <property type="match status" value="1"/>
</dbReference>
<dbReference type="Pfam" id="PF00293">
    <property type="entry name" value="NUDIX"/>
    <property type="match status" value="1"/>
</dbReference>
<reference evidence="2 3" key="1">
    <citation type="submission" date="2023-10" db="EMBL/GenBank/DDBJ databases">
        <title>Chromosome-scale genome assembly provides insights into flower coloration mechanisms of Canna indica.</title>
        <authorList>
            <person name="Li C."/>
        </authorList>
    </citation>
    <scope>NUCLEOTIDE SEQUENCE [LARGE SCALE GENOMIC DNA]</scope>
    <source>
        <tissue evidence="2">Flower</tissue>
    </source>
</reference>
<protein>
    <recommendedName>
        <fullName evidence="1">Nudix hydrolase domain-containing protein</fullName>
    </recommendedName>
</protein>
<feature type="domain" description="Nudix hydrolase" evidence="1">
    <location>
        <begin position="137"/>
        <end position="245"/>
    </location>
</feature>
<dbReference type="Gene3D" id="3.90.79.10">
    <property type="entry name" value="Nucleoside Triphosphate Pyrophosphohydrolase"/>
    <property type="match status" value="1"/>
</dbReference>
<keyword evidence="3" id="KW-1185">Reference proteome</keyword>
<accession>A0AAQ3L425</accession>
<evidence type="ECO:0000259" key="1">
    <source>
        <dbReference type="Pfam" id="PF00293"/>
    </source>
</evidence>
<dbReference type="InterPro" id="IPR000086">
    <property type="entry name" value="NUDIX_hydrolase_dom"/>
</dbReference>
<dbReference type="InterPro" id="IPR015797">
    <property type="entry name" value="NUDIX_hydrolase-like_dom_sf"/>
</dbReference>
<gene>
    <name evidence="2" type="ORF">Cni_G26951</name>
</gene>
<dbReference type="EMBL" id="CP136897">
    <property type="protein sequence ID" value="WOL18158.1"/>
    <property type="molecule type" value="Genomic_DNA"/>
</dbReference>
<dbReference type="SUPFAM" id="SSF55811">
    <property type="entry name" value="Nudix"/>
    <property type="match status" value="1"/>
</dbReference>
<dbReference type="AlphaFoldDB" id="A0AAQ3L425"/>
<dbReference type="Proteomes" id="UP001327560">
    <property type="component" value="Chromosome 8"/>
</dbReference>
<sequence length="279" mass="30316">MHLPSRVTAGLAAALLSAFPFPSPPNLLLFAAAAASLSVLHLFKPPSLPPSRGLHHSVGMKRVASPSLSFSSPESLSDWIRPRLPSDAFASWGASPGTKSLHNLWLEISQGETSLLLLSDPQDAPRGDDDGSCTLVRVVNVAAVRIRNPRGAVLVESHQLLSDGSIRYRFRPLSEKMIPGESVEEAAARAVREELGKDVVKIVPGSYQTRVEEKASVSYPGLPARYVLHSIEAEVEGLPEEGEFSTEEGGEGVEAMEKAVFVRRHFWKWVDDEGDIRQP</sequence>
<name>A0AAQ3L425_9LILI</name>
<evidence type="ECO:0000313" key="2">
    <source>
        <dbReference type="EMBL" id="WOL18158.1"/>
    </source>
</evidence>
<proteinExistence type="predicted"/>
<organism evidence="2 3">
    <name type="scientific">Canna indica</name>
    <name type="common">Indian-shot</name>
    <dbReference type="NCBI Taxonomy" id="4628"/>
    <lineage>
        <taxon>Eukaryota</taxon>
        <taxon>Viridiplantae</taxon>
        <taxon>Streptophyta</taxon>
        <taxon>Embryophyta</taxon>
        <taxon>Tracheophyta</taxon>
        <taxon>Spermatophyta</taxon>
        <taxon>Magnoliopsida</taxon>
        <taxon>Liliopsida</taxon>
        <taxon>Zingiberales</taxon>
        <taxon>Cannaceae</taxon>
        <taxon>Canna</taxon>
    </lineage>
</organism>